<dbReference type="EMBL" id="BGZK01000224">
    <property type="protein sequence ID" value="GBP29824.1"/>
    <property type="molecule type" value="Genomic_DNA"/>
</dbReference>
<gene>
    <name evidence="1" type="ORF">EVAR_94664_1</name>
</gene>
<reference evidence="1 2" key="1">
    <citation type="journal article" date="2019" name="Commun. Biol.">
        <title>The bagworm genome reveals a unique fibroin gene that provides high tensile strength.</title>
        <authorList>
            <person name="Kono N."/>
            <person name="Nakamura H."/>
            <person name="Ohtoshi R."/>
            <person name="Tomita M."/>
            <person name="Numata K."/>
            <person name="Arakawa K."/>
        </authorList>
    </citation>
    <scope>NUCLEOTIDE SEQUENCE [LARGE SCALE GENOMIC DNA]</scope>
</reference>
<accession>A0A4C1UVK1</accession>
<protein>
    <submittedName>
        <fullName evidence="1">Uncharacterized protein</fullName>
    </submittedName>
</protein>
<name>A0A4C1UVK1_EUMVA</name>
<evidence type="ECO:0000313" key="2">
    <source>
        <dbReference type="Proteomes" id="UP000299102"/>
    </source>
</evidence>
<organism evidence="1 2">
    <name type="scientific">Eumeta variegata</name>
    <name type="common">Bagworm moth</name>
    <name type="synonym">Eumeta japonica</name>
    <dbReference type="NCBI Taxonomy" id="151549"/>
    <lineage>
        <taxon>Eukaryota</taxon>
        <taxon>Metazoa</taxon>
        <taxon>Ecdysozoa</taxon>
        <taxon>Arthropoda</taxon>
        <taxon>Hexapoda</taxon>
        <taxon>Insecta</taxon>
        <taxon>Pterygota</taxon>
        <taxon>Neoptera</taxon>
        <taxon>Endopterygota</taxon>
        <taxon>Lepidoptera</taxon>
        <taxon>Glossata</taxon>
        <taxon>Ditrysia</taxon>
        <taxon>Tineoidea</taxon>
        <taxon>Psychidae</taxon>
        <taxon>Oiketicinae</taxon>
        <taxon>Eumeta</taxon>
    </lineage>
</organism>
<dbReference type="AlphaFoldDB" id="A0A4C1UVK1"/>
<sequence length="87" mass="9549">MGVGEHLLSDGPHARLPLINPIKEKKTQRGSEYRYIRDRSSYIKEQSCGGSRVGGMVMASRDMTGGYDPSEPGLCLAIVNELQPVEN</sequence>
<keyword evidence="2" id="KW-1185">Reference proteome</keyword>
<proteinExistence type="predicted"/>
<dbReference type="Proteomes" id="UP000299102">
    <property type="component" value="Unassembled WGS sequence"/>
</dbReference>
<comment type="caution">
    <text evidence="1">The sequence shown here is derived from an EMBL/GenBank/DDBJ whole genome shotgun (WGS) entry which is preliminary data.</text>
</comment>
<evidence type="ECO:0000313" key="1">
    <source>
        <dbReference type="EMBL" id="GBP29824.1"/>
    </source>
</evidence>